<dbReference type="AlphaFoldDB" id="A0A0P1F608"/>
<dbReference type="PIRSF" id="PIRSF005052">
    <property type="entry name" value="P-loopkin"/>
    <property type="match status" value="1"/>
</dbReference>
<proteinExistence type="inferred from homology"/>
<dbReference type="NCBIfam" id="NF003828">
    <property type="entry name" value="PRK05416.1"/>
    <property type="match status" value="1"/>
</dbReference>
<feature type="binding site" evidence="4">
    <location>
        <begin position="65"/>
        <end position="68"/>
    </location>
    <ligand>
        <name>GTP</name>
        <dbReference type="ChEBI" id="CHEBI:37565"/>
    </ligand>
</feature>
<dbReference type="SUPFAM" id="SSF52540">
    <property type="entry name" value="P-loop containing nucleoside triphosphate hydrolases"/>
    <property type="match status" value="1"/>
</dbReference>
<dbReference type="InterPro" id="IPR005337">
    <property type="entry name" value="RapZ-like"/>
</dbReference>
<gene>
    <name evidence="7" type="ORF">SHM7688_00397</name>
</gene>
<keyword evidence="1 4" id="KW-0547">Nucleotide-binding</keyword>
<dbReference type="Pfam" id="PF03668">
    <property type="entry name" value="RapZ-like_N"/>
    <property type="match status" value="1"/>
</dbReference>
<keyword evidence="3 4" id="KW-0342">GTP-binding</keyword>
<dbReference type="Proteomes" id="UP000054823">
    <property type="component" value="Unassembled WGS sequence"/>
</dbReference>
<name>A0A0P1F608_9RHOB</name>
<evidence type="ECO:0000256" key="2">
    <source>
        <dbReference type="ARBA" id="ARBA00022840"/>
    </source>
</evidence>
<organism evidence="7 8">
    <name type="scientific">Shimia marina</name>
    <dbReference type="NCBI Taxonomy" id="321267"/>
    <lineage>
        <taxon>Bacteria</taxon>
        <taxon>Pseudomonadati</taxon>
        <taxon>Pseudomonadota</taxon>
        <taxon>Alphaproteobacteria</taxon>
        <taxon>Rhodobacterales</taxon>
        <taxon>Roseobacteraceae</taxon>
    </lineage>
</organism>
<dbReference type="PANTHER" id="PTHR30448:SF0">
    <property type="entry name" value="RNASE ADAPTER PROTEIN RAPZ"/>
    <property type="match status" value="1"/>
</dbReference>
<dbReference type="HAMAP" id="MF_00636">
    <property type="entry name" value="RapZ_like"/>
    <property type="match status" value="1"/>
</dbReference>
<protein>
    <submittedName>
        <fullName evidence="7">GlmZ(SRNA)-inactivating NTPase</fullName>
    </submittedName>
</protein>
<dbReference type="OrthoDB" id="9784461at2"/>
<dbReference type="InterPro" id="IPR027417">
    <property type="entry name" value="P-loop_NTPase"/>
</dbReference>
<evidence type="ECO:0000313" key="8">
    <source>
        <dbReference type="Proteomes" id="UP000054823"/>
    </source>
</evidence>
<evidence type="ECO:0000259" key="6">
    <source>
        <dbReference type="Pfam" id="PF22740"/>
    </source>
</evidence>
<accession>A0A0P1F608</accession>
<reference evidence="7 8" key="1">
    <citation type="submission" date="2015-09" db="EMBL/GenBank/DDBJ databases">
        <authorList>
            <consortium name="Swine Surveillance"/>
        </authorList>
    </citation>
    <scope>NUCLEOTIDE SEQUENCE [LARGE SCALE GENOMIC DNA]</scope>
    <source>
        <strain evidence="7 8">CECT 7688</strain>
    </source>
</reference>
<dbReference type="Pfam" id="PF22740">
    <property type="entry name" value="PapZ_C"/>
    <property type="match status" value="1"/>
</dbReference>
<evidence type="ECO:0000256" key="3">
    <source>
        <dbReference type="ARBA" id="ARBA00023134"/>
    </source>
</evidence>
<dbReference type="EMBL" id="CYPW01000006">
    <property type="protein sequence ID" value="CUH50965.1"/>
    <property type="molecule type" value="Genomic_DNA"/>
</dbReference>
<dbReference type="RefSeq" id="WP_058238347.1">
    <property type="nucleotide sequence ID" value="NZ_CYPW01000006.1"/>
</dbReference>
<feature type="binding site" evidence="4">
    <location>
        <begin position="18"/>
        <end position="25"/>
    </location>
    <ligand>
        <name>ATP</name>
        <dbReference type="ChEBI" id="CHEBI:30616"/>
    </ligand>
</feature>
<keyword evidence="2 4" id="KW-0067">ATP-binding</keyword>
<dbReference type="InterPro" id="IPR053930">
    <property type="entry name" value="RapZ-like_N"/>
</dbReference>
<dbReference type="GO" id="GO:0005525">
    <property type="term" value="F:GTP binding"/>
    <property type="evidence" value="ECO:0007669"/>
    <property type="project" value="UniProtKB-UniRule"/>
</dbReference>
<feature type="domain" description="RapZ-like N-terminal" evidence="5">
    <location>
        <begin position="13"/>
        <end position="163"/>
    </location>
</feature>
<evidence type="ECO:0000256" key="1">
    <source>
        <dbReference type="ARBA" id="ARBA00022741"/>
    </source>
</evidence>
<evidence type="ECO:0000259" key="5">
    <source>
        <dbReference type="Pfam" id="PF03668"/>
    </source>
</evidence>
<dbReference type="GO" id="GO:0005524">
    <property type="term" value="F:ATP binding"/>
    <property type="evidence" value="ECO:0007669"/>
    <property type="project" value="UniProtKB-UniRule"/>
</dbReference>
<feature type="domain" description="RapZ C-terminal" evidence="6">
    <location>
        <begin position="172"/>
        <end position="289"/>
    </location>
</feature>
<evidence type="ECO:0000313" key="7">
    <source>
        <dbReference type="EMBL" id="CUH50965.1"/>
    </source>
</evidence>
<dbReference type="InterPro" id="IPR053931">
    <property type="entry name" value="RapZ_C"/>
</dbReference>
<dbReference type="Gene3D" id="3.40.50.300">
    <property type="entry name" value="P-loop containing nucleotide triphosphate hydrolases"/>
    <property type="match status" value="1"/>
</dbReference>
<evidence type="ECO:0000256" key="4">
    <source>
        <dbReference type="HAMAP-Rule" id="MF_00636"/>
    </source>
</evidence>
<dbReference type="PANTHER" id="PTHR30448">
    <property type="entry name" value="RNASE ADAPTER PROTEIN RAPZ"/>
    <property type="match status" value="1"/>
</dbReference>
<sequence>MPTSTSAPQKTPLVLLTGPSGAGRTTAIKALEDVGYETIDNLPLGLLQRLLSGQPLKQPMALGLDVRNRDFSPQALLAAMKLANALPDTAAELLYLDCRADVLRRRYNETRRNHPMARQEDPTEGIQRELSLLQGVRGHADVLIDTSELSPHELRQAVSTRFAPSQDQAIGLTVQSFSYKRGLPQGADIVMDCRFLHNPHWQPELRDMDGGDAPVGAYVARDPGYAPFIAGLENMLTHLLPGYIREGRSHLLIAFGCTGGKHRSVFVTETLAESLANRGWQVSIRHRELNRFASLSGQRPASAEDGEQSA</sequence>
<dbReference type="STRING" id="321267.SHM7688_00397"/>
<keyword evidence="8" id="KW-1185">Reference proteome</keyword>